<accession>A0A1I4F9Y8</accession>
<dbReference type="Gene3D" id="3.40.50.150">
    <property type="entry name" value="Vaccinia Virus protein VP39"/>
    <property type="match status" value="1"/>
</dbReference>
<dbReference type="GO" id="GO:0008168">
    <property type="term" value="F:methyltransferase activity"/>
    <property type="evidence" value="ECO:0007669"/>
    <property type="project" value="UniProtKB-KW"/>
</dbReference>
<dbReference type="RefSeq" id="WP_091946501.1">
    <property type="nucleotide sequence ID" value="NZ_FOSV01000009.1"/>
</dbReference>
<evidence type="ECO:0000256" key="1">
    <source>
        <dbReference type="ARBA" id="ARBA00022603"/>
    </source>
</evidence>
<dbReference type="Proteomes" id="UP000198804">
    <property type="component" value="Unassembled WGS sequence"/>
</dbReference>
<dbReference type="InterPro" id="IPR017804">
    <property type="entry name" value="MeTrfase_EgtD-like"/>
</dbReference>
<dbReference type="PANTHER" id="PTHR43397">
    <property type="entry name" value="ERGOTHIONEINE BIOSYNTHESIS PROTEIN 1"/>
    <property type="match status" value="1"/>
</dbReference>
<name>A0A1I4F9Y8_9HYPH</name>
<dbReference type="OrthoDB" id="5289726at2"/>
<dbReference type="PIRSF" id="PIRSF018005">
    <property type="entry name" value="UCP018005"/>
    <property type="match status" value="1"/>
</dbReference>
<keyword evidence="1 4" id="KW-0489">Methyltransferase</keyword>
<protein>
    <submittedName>
        <fullName evidence="4">Dimethylhistidine N-methyltransferase</fullName>
    </submittedName>
</protein>
<feature type="domain" description="Histidine-specific methyltransferase SAM-dependent" evidence="3">
    <location>
        <begin position="10"/>
        <end position="307"/>
    </location>
</feature>
<dbReference type="PANTHER" id="PTHR43397:SF1">
    <property type="entry name" value="ERGOTHIONEINE BIOSYNTHESIS PROTEIN 1"/>
    <property type="match status" value="1"/>
</dbReference>
<dbReference type="STRING" id="414703.SAMN04488125_109134"/>
<keyword evidence="5" id="KW-1185">Reference proteome</keyword>
<dbReference type="GO" id="GO:0032259">
    <property type="term" value="P:methylation"/>
    <property type="evidence" value="ECO:0007669"/>
    <property type="project" value="UniProtKB-KW"/>
</dbReference>
<dbReference type="NCBIfam" id="TIGR03438">
    <property type="entry name" value="egtD_ergothio"/>
    <property type="match status" value="1"/>
</dbReference>
<sequence length="308" mass="33421">MADASETFLRDALAGLTAPTKTLPGKYLWDDTGSDLFDRICAHPDYYPTKHEMALLPEVAADVAGIVGAGVGVVEFGAGASRKIRVLLDAMEAPEAYVALDISGDFLAAAIARLAPDYPHVTMTPFAADYSRPIRLPEGLAGKNVLGFFAGTSIGNFSPDEAAGFLARARDTLGVSRFLVGADPTRDPDRLKRAYGACDGLMPALHLNLLARMNRELGADFALDNFRHEARVVDAPFRVEAHLVALRPAIYRLGGREIRFEPGESIRTDTSHKYAPAAFRALAERGGWRPEKMWLDQQGAFSLHLLRG</sequence>
<dbReference type="SUPFAM" id="SSF53335">
    <property type="entry name" value="S-adenosyl-L-methionine-dependent methyltransferases"/>
    <property type="match status" value="1"/>
</dbReference>
<dbReference type="Pfam" id="PF10017">
    <property type="entry name" value="Methyltransf_33"/>
    <property type="match status" value="1"/>
</dbReference>
<dbReference type="InterPro" id="IPR019257">
    <property type="entry name" value="MeTrfase_dom"/>
</dbReference>
<gene>
    <name evidence="4" type="ORF">SAMN04488125_109134</name>
</gene>
<dbReference type="EMBL" id="FOSV01000009">
    <property type="protein sequence ID" value="SFL13687.1"/>
    <property type="molecule type" value="Genomic_DNA"/>
</dbReference>
<dbReference type="InterPro" id="IPR029063">
    <property type="entry name" value="SAM-dependent_MTases_sf"/>
</dbReference>
<evidence type="ECO:0000256" key="2">
    <source>
        <dbReference type="ARBA" id="ARBA00022679"/>
    </source>
</evidence>
<proteinExistence type="predicted"/>
<keyword evidence="2 4" id="KW-0808">Transferase</keyword>
<organism evidence="4 5">
    <name type="scientific">Methylorubrum salsuginis</name>
    <dbReference type="NCBI Taxonomy" id="414703"/>
    <lineage>
        <taxon>Bacteria</taxon>
        <taxon>Pseudomonadati</taxon>
        <taxon>Pseudomonadota</taxon>
        <taxon>Alphaproteobacteria</taxon>
        <taxon>Hyphomicrobiales</taxon>
        <taxon>Methylobacteriaceae</taxon>
        <taxon>Methylorubrum</taxon>
    </lineage>
</organism>
<evidence type="ECO:0000259" key="3">
    <source>
        <dbReference type="Pfam" id="PF10017"/>
    </source>
</evidence>
<reference evidence="5" key="1">
    <citation type="submission" date="2016-10" db="EMBL/GenBank/DDBJ databases">
        <authorList>
            <person name="Varghese N."/>
            <person name="Submissions S."/>
        </authorList>
    </citation>
    <scope>NUCLEOTIDE SEQUENCE [LARGE SCALE GENOMIC DNA]</scope>
    <source>
        <strain evidence="5">CGMCC 1.6474</strain>
    </source>
</reference>
<dbReference type="InterPro" id="IPR035094">
    <property type="entry name" value="EgtD"/>
</dbReference>
<evidence type="ECO:0000313" key="4">
    <source>
        <dbReference type="EMBL" id="SFL13687.1"/>
    </source>
</evidence>
<evidence type="ECO:0000313" key="5">
    <source>
        <dbReference type="Proteomes" id="UP000198804"/>
    </source>
</evidence>
<dbReference type="AlphaFoldDB" id="A0A1I4F9Y8"/>
<dbReference type="InterPro" id="IPR051128">
    <property type="entry name" value="EgtD_Methyltrsf_superfamily"/>
</dbReference>